<name>T1IGS1_STRMM</name>
<feature type="signal peptide" evidence="3">
    <location>
        <begin position="1"/>
        <end position="18"/>
    </location>
</feature>
<dbReference type="EnsemblMetazoa" id="SMAR000019-RA">
    <property type="protein sequence ID" value="SMAR000019-PA"/>
    <property type="gene ID" value="SMAR000019"/>
</dbReference>
<feature type="compositionally biased region" description="Low complexity" evidence="1">
    <location>
        <begin position="570"/>
        <end position="597"/>
    </location>
</feature>
<reference evidence="6" key="1">
    <citation type="submission" date="2011-05" db="EMBL/GenBank/DDBJ databases">
        <authorList>
            <person name="Richards S.R."/>
            <person name="Qu J."/>
            <person name="Jiang H."/>
            <person name="Jhangiani S.N."/>
            <person name="Agravi P."/>
            <person name="Goodspeed R."/>
            <person name="Gross S."/>
            <person name="Mandapat C."/>
            <person name="Jackson L."/>
            <person name="Mathew T."/>
            <person name="Pu L."/>
            <person name="Thornton R."/>
            <person name="Saada N."/>
            <person name="Wilczek-Boney K.B."/>
            <person name="Lee S."/>
            <person name="Kovar C."/>
            <person name="Wu Y."/>
            <person name="Scherer S.E."/>
            <person name="Worley K.C."/>
            <person name="Muzny D.M."/>
            <person name="Gibbs R."/>
        </authorList>
    </citation>
    <scope>NUCLEOTIDE SEQUENCE</scope>
    <source>
        <strain evidence="6">Brora</strain>
    </source>
</reference>
<feature type="transmembrane region" description="Helical" evidence="2">
    <location>
        <begin position="608"/>
        <end position="631"/>
    </location>
</feature>
<dbReference type="EMBL" id="AFFK01012690">
    <property type="status" value="NOT_ANNOTATED_CDS"/>
    <property type="molecule type" value="Genomic_DNA"/>
</dbReference>
<protein>
    <recommendedName>
        <fullName evidence="4">LolA-like domain-containing protein</fullName>
    </recommendedName>
</protein>
<feature type="chain" id="PRO_5004589776" description="LolA-like domain-containing protein" evidence="3">
    <location>
        <begin position="19"/>
        <end position="639"/>
    </location>
</feature>
<feature type="region of interest" description="Disordered" evidence="1">
    <location>
        <begin position="570"/>
        <end position="604"/>
    </location>
</feature>
<keyword evidence="2" id="KW-0812">Transmembrane</keyword>
<evidence type="ECO:0000313" key="5">
    <source>
        <dbReference type="EnsemblMetazoa" id="SMAR000019-PA"/>
    </source>
</evidence>
<dbReference type="PANTHER" id="PTHR36902">
    <property type="entry name" value="ENRICHED IN SURFACE-LABELED PROTEOME PROTEIN 9"/>
    <property type="match status" value="1"/>
</dbReference>
<sequence length="639" mass="73225">MILTTFLLFIVSLRFIQCDNSPPNLADVFGVDLEINVYSYYPDQRVTSLVDLEYDKYRNQIALKILSIGNLEHIIIDFNSSQIFTFDHAENEFGCKSDKCTDESDSVCRVELDGLFPQMSALNLSFSQIFPGIELLGQSPSKPATFKGTTVWENIKVDEWISVYEYTTTTTHWTTKNWTTPIDASWGSVPILVQMTFELRKDDVSKTQQQIALNHYEPRDKSEDDLFQPQEGVYCSEWKSTKKFPANINSNNFYFKTEGIGEQTKSVTWSDEWFDLDNGLVRIDYQSYIENVTLTKIVDYTENKVFEIRSDGCRSREGTDMLMEIGDSPSVISLLKPLKSLNDFYGNADYKYIGKRHSTREVESFVWQGIRSHRIGESRVKALWEWYFDKHNSDYIPTRRSFKVISIDKPGLRRDPKVDVNSGDKIVHQIYGFEHAPTGGFSEMFDVVSCYTPRQIQHLQFEIKDKSENDDRFRIQLVSQPRFRFKWRQLLAKEAGIALLRISELKCVMLHSKFYVQFKLLKQNQNIDEFQKIEKKIDNGGFGVQFEKWSFAAVPKSLTTAIATVCPLSTTPQPSTSPRTTETIVTQSPPTTKKPSTAEPSGLKSKGLATGVGIGSFLLGVNSGLTIAFFLQDKLLRYF</sequence>
<evidence type="ECO:0000313" key="6">
    <source>
        <dbReference type="Proteomes" id="UP000014500"/>
    </source>
</evidence>
<dbReference type="PANTHER" id="PTHR36902:SF1">
    <property type="entry name" value="ENRICHED IN SURFACE-LABELED PROTEOME PROTEIN 9"/>
    <property type="match status" value="1"/>
</dbReference>
<keyword evidence="2" id="KW-1133">Transmembrane helix</keyword>
<dbReference type="OMA" id="ETRINIF"/>
<evidence type="ECO:0000256" key="3">
    <source>
        <dbReference type="SAM" id="SignalP"/>
    </source>
</evidence>
<dbReference type="HOGENOM" id="CLU_428521_0_0_1"/>
<accession>T1IGS1</accession>
<organism evidence="5 6">
    <name type="scientific">Strigamia maritima</name>
    <name type="common">European centipede</name>
    <name type="synonym">Geophilus maritimus</name>
    <dbReference type="NCBI Taxonomy" id="126957"/>
    <lineage>
        <taxon>Eukaryota</taxon>
        <taxon>Metazoa</taxon>
        <taxon>Ecdysozoa</taxon>
        <taxon>Arthropoda</taxon>
        <taxon>Myriapoda</taxon>
        <taxon>Chilopoda</taxon>
        <taxon>Pleurostigmophora</taxon>
        <taxon>Geophilomorpha</taxon>
        <taxon>Linotaeniidae</taxon>
        <taxon>Strigamia</taxon>
    </lineage>
</organism>
<dbReference type="Pfam" id="PF25898">
    <property type="entry name" value="LolA_2nd_metazoa"/>
    <property type="match status" value="1"/>
</dbReference>
<evidence type="ECO:0000259" key="4">
    <source>
        <dbReference type="Pfam" id="PF25898"/>
    </source>
</evidence>
<keyword evidence="2" id="KW-0472">Membrane</keyword>
<proteinExistence type="predicted"/>
<keyword evidence="3" id="KW-0732">Signal</keyword>
<dbReference type="InterPro" id="IPR058831">
    <property type="entry name" value="LolA-like_dom_2nd"/>
</dbReference>
<dbReference type="AlphaFoldDB" id="T1IGS1"/>
<feature type="domain" description="LolA-like" evidence="4">
    <location>
        <begin position="231"/>
        <end position="451"/>
    </location>
</feature>
<dbReference type="Proteomes" id="UP000014500">
    <property type="component" value="Unassembled WGS sequence"/>
</dbReference>
<reference evidence="5" key="2">
    <citation type="submission" date="2015-02" db="UniProtKB">
        <authorList>
            <consortium name="EnsemblMetazoa"/>
        </authorList>
    </citation>
    <scope>IDENTIFICATION</scope>
</reference>
<dbReference type="PhylomeDB" id="T1IGS1"/>
<keyword evidence="6" id="KW-1185">Reference proteome</keyword>
<evidence type="ECO:0000256" key="1">
    <source>
        <dbReference type="SAM" id="MobiDB-lite"/>
    </source>
</evidence>
<evidence type="ECO:0000256" key="2">
    <source>
        <dbReference type="SAM" id="Phobius"/>
    </source>
</evidence>